<dbReference type="AlphaFoldDB" id="A0A382CGS2"/>
<protein>
    <submittedName>
        <fullName evidence="1">Uncharacterized protein</fullName>
    </submittedName>
</protein>
<sequence length="103" mass="12265">MNKKCEVLIQISGKNPSSKHAELLADYLINRIDEVDEIEIITKINPDYNFNISVDSVEIFSKRNFWNKYPNYKTILNRVNKRLGEKRVYSAMKFAYQLENERF</sequence>
<gene>
    <name evidence="1" type="ORF">METZ01_LOCUS177856</name>
</gene>
<accession>A0A382CGS2</accession>
<proteinExistence type="predicted"/>
<organism evidence="1">
    <name type="scientific">marine metagenome</name>
    <dbReference type="NCBI Taxonomy" id="408172"/>
    <lineage>
        <taxon>unclassified sequences</taxon>
        <taxon>metagenomes</taxon>
        <taxon>ecological metagenomes</taxon>
    </lineage>
</organism>
<evidence type="ECO:0000313" key="1">
    <source>
        <dbReference type="EMBL" id="SVB25002.1"/>
    </source>
</evidence>
<dbReference type="EMBL" id="UINC01034328">
    <property type="protein sequence ID" value="SVB25002.1"/>
    <property type="molecule type" value="Genomic_DNA"/>
</dbReference>
<reference evidence="1" key="1">
    <citation type="submission" date="2018-05" db="EMBL/GenBank/DDBJ databases">
        <authorList>
            <person name="Lanie J.A."/>
            <person name="Ng W.-L."/>
            <person name="Kazmierczak K.M."/>
            <person name="Andrzejewski T.M."/>
            <person name="Davidsen T.M."/>
            <person name="Wayne K.J."/>
            <person name="Tettelin H."/>
            <person name="Glass J.I."/>
            <person name="Rusch D."/>
            <person name="Podicherti R."/>
            <person name="Tsui H.-C.T."/>
            <person name="Winkler M.E."/>
        </authorList>
    </citation>
    <scope>NUCLEOTIDE SEQUENCE</scope>
</reference>
<name>A0A382CGS2_9ZZZZ</name>